<dbReference type="SMART" id="SM00195">
    <property type="entry name" value="DSPc"/>
    <property type="match status" value="1"/>
</dbReference>
<dbReference type="InterPro" id="IPR016130">
    <property type="entry name" value="Tyr_Pase_AS"/>
</dbReference>
<organism evidence="8 9">
    <name type="scientific">Lasiosphaeria miniovina</name>
    <dbReference type="NCBI Taxonomy" id="1954250"/>
    <lineage>
        <taxon>Eukaryota</taxon>
        <taxon>Fungi</taxon>
        <taxon>Dikarya</taxon>
        <taxon>Ascomycota</taxon>
        <taxon>Pezizomycotina</taxon>
        <taxon>Sordariomycetes</taxon>
        <taxon>Sordariomycetidae</taxon>
        <taxon>Sordariales</taxon>
        <taxon>Lasiosphaeriaceae</taxon>
        <taxon>Lasiosphaeria</taxon>
    </lineage>
</organism>
<dbReference type="InterPro" id="IPR029021">
    <property type="entry name" value="Prot-tyrosine_phosphatase-like"/>
</dbReference>
<comment type="catalytic activity">
    <reaction evidence="5">
        <text>O-phospho-L-threonyl-[protein] + H2O = L-threonyl-[protein] + phosphate</text>
        <dbReference type="Rhea" id="RHEA:47004"/>
        <dbReference type="Rhea" id="RHEA-COMP:11060"/>
        <dbReference type="Rhea" id="RHEA-COMP:11605"/>
        <dbReference type="ChEBI" id="CHEBI:15377"/>
        <dbReference type="ChEBI" id="CHEBI:30013"/>
        <dbReference type="ChEBI" id="CHEBI:43474"/>
        <dbReference type="ChEBI" id="CHEBI:61977"/>
        <dbReference type="EC" id="3.1.3.16"/>
    </reaction>
</comment>
<keyword evidence="9" id="KW-1185">Reference proteome</keyword>
<comment type="similarity">
    <text evidence="1">Belongs to the protein-tyrosine phosphatase family. Non-receptor class dual specificity subfamily.</text>
</comment>
<keyword evidence="3" id="KW-0904">Protein phosphatase</keyword>
<dbReference type="RefSeq" id="XP_060304103.1">
    <property type="nucleotide sequence ID" value="XM_060435639.1"/>
</dbReference>
<reference evidence="8" key="1">
    <citation type="submission" date="2023-06" db="EMBL/GenBank/DDBJ databases">
        <title>Genome-scale phylogeny and comparative genomics of the fungal order Sordariales.</title>
        <authorList>
            <consortium name="Lawrence Berkeley National Laboratory"/>
            <person name="Hensen N."/>
            <person name="Bonometti L."/>
            <person name="Westerberg I."/>
            <person name="Brannstrom I.O."/>
            <person name="Guillou S."/>
            <person name="Cros-Aarteil S."/>
            <person name="Calhoun S."/>
            <person name="Haridas S."/>
            <person name="Kuo A."/>
            <person name="Mondo S."/>
            <person name="Pangilinan J."/>
            <person name="Riley R."/>
            <person name="LaButti K."/>
            <person name="Andreopoulos B."/>
            <person name="Lipzen A."/>
            <person name="Chen C."/>
            <person name="Yanf M."/>
            <person name="Daum C."/>
            <person name="Ng V."/>
            <person name="Clum A."/>
            <person name="Steindorff A."/>
            <person name="Ohm R."/>
            <person name="Martin F."/>
            <person name="Silar P."/>
            <person name="Natvig D."/>
            <person name="Lalanne C."/>
            <person name="Gautier V."/>
            <person name="Ament-velasquez S.L."/>
            <person name="Kruys A."/>
            <person name="Hutchinson M.I."/>
            <person name="Powell A.J."/>
            <person name="Barry K."/>
            <person name="Miller A.N."/>
            <person name="Grigoriev I.V."/>
            <person name="Debuchy R."/>
            <person name="Gladieux P."/>
            <person name="Thoren M.H."/>
            <person name="Johannesson H."/>
        </authorList>
    </citation>
    <scope>NUCLEOTIDE SEQUENCE</scope>
    <source>
        <strain evidence="8">SMH2392-1A</strain>
    </source>
</reference>
<sequence>LNPPSISEIAPRLFLGNFSSSYDVETLKKHSITSTLSLMTEKSPRWMDPHVQHHVSAARRLFIPAVDADWMDILSKLDEICEFIDKQLAMPIGTVPGGVLVHCRMGISRSATVVIAYLMKKHGQSVDEALAAVRAKRRIVSPNAGFLEQLQAWGKIKYDLWEVPGKVPKREYTEFLRRWDERQEAAKRK</sequence>
<dbReference type="InterPro" id="IPR020422">
    <property type="entry name" value="TYR_PHOSPHATASE_DUAL_dom"/>
</dbReference>
<comment type="catalytic activity">
    <reaction evidence="4">
        <text>O-phospho-L-seryl-[protein] + H2O = L-seryl-[protein] + phosphate</text>
        <dbReference type="Rhea" id="RHEA:20629"/>
        <dbReference type="Rhea" id="RHEA-COMP:9863"/>
        <dbReference type="Rhea" id="RHEA-COMP:11604"/>
        <dbReference type="ChEBI" id="CHEBI:15377"/>
        <dbReference type="ChEBI" id="CHEBI:29999"/>
        <dbReference type="ChEBI" id="CHEBI:43474"/>
        <dbReference type="ChEBI" id="CHEBI:83421"/>
        <dbReference type="EC" id="3.1.3.16"/>
    </reaction>
</comment>
<dbReference type="CDD" id="cd14498">
    <property type="entry name" value="DSP"/>
    <property type="match status" value="1"/>
</dbReference>
<feature type="non-terminal residue" evidence="8">
    <location>
        <position position="1"/>
    </location>
</feature>
<feature type="domain" description="Tyrosine specific protein phosphatases" evidence="7">
    <location>
        <begin position="78"/>
        <end position="137"/>
    </location>
</feature>
<dbReference type="GO" id="GO:0005829">
    <property type="term" value="C:cytosol"/>
    <property type="evidence" value="ECO:0007669"/>
    <property type="project" value="TreeGrafter"/>
</dbReference>
<evidence type="ECO:0000313" key="9">
    <source>
        <dbReference type="Proteomes" id="UP001172101"/>
    </source>
</evidence>
<feature type="non-terminal residue" evidence="8">
    <location>
        <position position="189"/>
    </location>
</feature>
<protein>
    <submittedName>
        <fullName evidence="8">Protein-tyrosine phosphatase-like protein</fullName>
    </submittedName>
</protein>
<evidence type="ECO:0000256" key="1">
    <source>
        <dbReference type="ARBA" id="ARBA00008601"/>
    </source>
</evidence>
<dbReference type="GO" id="GO:0004722">
    <property type="term" value="F:protein serine/threonine phosphatase activity"/>
    <property type="evidence" value="ECO:0007669"/>
    <property type="project" value="UniProtKB-EC"/>
</dbReference>
<keyword evidence="2" id="KW-0378">Hydrolase</keyword>
<evidence type="ECO:0000256" key="2">
    <source>
        <dbReference type="ARBA" id="ARBA00022801"/>
    </source>
</evidence>
<gene>
    <name evidence="8" type="ORF">B0T26DRAFT_597258</name>
</gene>
<evidence type="ECO:0000256" key="5">
    <source>
        <dbReference type="ARBA" id="ARBA00048336"/>
    </source>
</evidence>
<evidence type="ECO:0000256" key="4">
    <source>
        <dbReference type="ARBA" id="ARBA00047761"/>
    </source>
</evidence>
<dbReference type="AlphaFoldDB" id="A0AA40BJ83"/>
<accession>A0AA40BJ83</accession>
<dbReference type="PROSITE" id="PS50056">
    <property type="entry name" value="TYR_PHOSPHATASE_2"/>
    <property type="match status" value="1"/>
</dbReference>
<dbReference type="Proteomes" id="UP001172101">
    <property type="component" value="Unassembled WGS sequence"/>
</dbReference>
<evidence type="ECO:0000259" key="6">
    <source>
        <dbReference type="PROSITE" id="PS50054"/>
    </source>
</evidence>
<evidence type="ECO:0000256" key="3">
    <source>
        <dbReference type="ARBA" id="ARBA00022912"/>
    </source>
</evidence>
<dbReference type="PROSITE" id="PS50054">
    <property type="entry name" value="TYR_PHOSPHATASE_DUAL"/>
    <property type="match status" value="1"/>
</dbReference>
<feature type="domain" description="Tyrosine-protein phosphatase" evidence="6">
    <location>
        <begin position="5"/>
        <end position="159"/>
    </location>
</feature>
<dbReference type="PROSITE" id="PS00383">
    <property type="entry name" value="TYR_PHOSPHATASE_1"/>
    <property type="match status" value="1"/>
</dbReference>
<dbReference type="GO" id="GO:0007165">
    <property type="term" value="P:signal transduction"/>
    <property type="evidence" value="ECO:0007669"/>
    <property type="project" value="TreeGrafter"/>
</dbReference>
<dbReference type="InterPro" id="IPR000387">
    <property type="entry name" value="Tyr_Pase_dom"/>
</dbReference>
<dbReference type="GeneID" id="85318909"/>
<dbReference type="Gene3D" id="3.90.190.10">
    <property type="entry name" value="Protein tyrosine phosphatase superfamily"/>
    <property type="match status" value="1"/>
</dbReference>
<dbReference type="PANTHER" id="PTHR45948:SF2">
    <property type="entry name" value="DUAL SPECIFICITY PROTEIN PHOSPHATASE"/>
    <property type="match status" value="1"/>
</dbReference>
<dbReference type="GO" id="GO:0004725">
    <property type="term" value="F:protein tyrosine phosphatase activity"/>
    <property type="evidence" value="ECO:0007669"/>
    <property type="project" value="TreeGrafter"/>
</dbReference>
<dbReference type="Pfam" id="PF00782">
    <property type="entry name" value="DSPc"/>
    <property type="match status" value="1"/>
</dbReference>
<dbReference type="InterPro" id="IPR000340">
    <property type="entry name" value="Dual-sp_phosphatase_cat-dom"/>
</dbReference>
<dbReference type="EMBL" id="JAUIRO010000001">
    <property type="protein sequence ID" value="KAK0735226.1"/>
    <property type="molecule type" value="Genomic_DNA"/>
</dbReference>
<proteinExistence type="inferred from homology"/>
<dbReference type="PANTHER" id="PTHR45948">
    <property type="entry name" value="DUAL SPECIFICITY PROTEIN PHOSPHATASE DDB_G0269404-RELATED"/>
    <property type="match status" value="1"/>
</dbReference>
<dbReference type="SUPFAM" id="SSF52799">
    <property type="entry name" value="(Phosphotyrosine protein) phosphatases II"/>
    <property type="match status" value="1"/>
</dbReference>
<evidence type="ECO:0000313" key="8">
    <source>
        <dbReference type="EMBL" id="KAK0735226.1"/>
    </source>
</evidence>
<comment type="caution">
    <text evidence="8">The sequence shown here is derived from an EMBL/GenBank/DDBJ whole genome shotgun (WGS) entry which is preliminary data.</text>
</comment>
<name>A0AA40BJ83_9PEZI</name>
<evidence type="ECO:0000259" key="7">
    <source>
        <dbReference type="PROSITE" id="PS50056"/>
    </source>
</evidence>